<reference evidence="2" key="1">
    <citation type="submission" date="2020-05" db="UniProtKB">
        <authorList>
            <consortium name="EnsemblMetazoa"/>
        </authorList>
    </citation>
    <scope>IDENTIFICATION</scope>
    <source>
        <strain evidence="2">FUMOZ</strain>
    </source>
</reference>
<sequence length="89" mass="9905">MKSIIALVLFIACAAQVHSACVNTNYLQRDYVHPSRCGLYNNRYYDTLDYYPRAVVTVGAPYSAGSCSCGRCSSCRSAVHPYYSSFFLP</sequence>
<proteinExistence type="predicted"/>
<name>A0A182RSA1_ANOFN</name>
<evidence type="ECO:0000256" key="1">
    <source>
        <dbReference type="SAM" id="SignalP"/>
    </source>
</evidence>
<dbReference type="VEuPathDB" id="VectorBase:AFUN009151"/>
<accession>A0A182RSA1</accession>
<keyword evidence="1" id="KW-0732">Signal</keyword>
<dbReference type="EnsemblMetazoa" id="AFUN009151-RA">
    <property type="protein sequence ID" value="AFUN009151-PA"/>
    <property type="gene ID" value="AFUN009151"/>
</dbReference>
<feature type="signal peptide" evidence="1">
    <location>
        <begin position="1"/>
        <end position="19"/>
    </location>
</feature>
<evidence type="ECO:0000313" key="2">
    <source>
        <dbReference type="EnsemblMetazoa" id="AFUN009151-PA"/>
    </source>
</evidence>
<organism evidence="2">
    <name type="scientific">Anopheles funestus</name>
    <name type="common">African malaria mosquito</name>
    <dbReference type="NCBI Taxonomy" id="62324"/>
    <lineage>
        <taxon>Eukaryota</taxon>
        <taxon>Metazoa</taxon>
        <taxon>Ecdysozoa</taxon>
        <taxon>Arthropoda</taxon>
        <taxon>Hexapoda</taxon>
        <taxon>Insecta</taxon>
        <taxon>Pterygota</taxon>
        <taxon>Neoptera</taxon>
        <taxon>Endopterygota</taxon>
        <taxon>Diptera</taxon>
        <taxon>Nematocera</taxon>
        <taxon>Culicoidea</taxon>
        <taxon>Culicidae</taxon>
        <taxon>Anophelinae</taxon>
        <taxon>Anopheles</taxon>
    </lineage>
</organism>
<dbReference type="AlphaFoldDB" id="A0A182RSA1"/>
<protein>
    <submittedName>
        <fullName evidence="2">Uncharacterized protein</fullName>
    </submittedName>
</protein>
<feature type="chain" id="PRO_5008134901" evidence="1">
    <location>
        <begin position="20"/>
        <end position="89"/>
    </location>
</feature>